<dbReference type="AlphaFoldDB" id="A0A1J5R2W8"/>
<dbReference type="InterPro" id="IPR051734">
    <property type="entry name" value="VapB_TA_antitoxins"/>
</dbReference>
<dbReference type="PANTHER" id="PTHR37550">
    <property type="entry name" value="ANTITOXIN VAPB1"/>
    <property type="match status" value="1"/>
</dbReference>
<evidence type="ECO:0000256" key="1">
    <source>
        <dbReference type="ARBA" id="ARBA00007924"/>
    </source>
</evidence>
<dbReference type="SMART" id="SM00966">
    <property type="entry name" value="SpoVT_AbrB"/>
    <property type="match status" value="1"/>
</dbReference>
<name>A0A1J5R2W8_9ZZZZ</name>
<protein>
    <submittedName>
        <fullName evidence="3">Antitoxin VapB1</fullName>
    </submittedName>
</protein>
<dbReference type="NCBIfam" id="NF040493">
    <property type="entry name" value="TA_anti_VapB"/>
    <property type="match status" value="1"/>
</dbReference>
<proteinExistence type="inferred from homology"/>
<evidence type="ECO:0000313" key="3">
    <source>
        <dbReference type="EMBL" id="OIQ90304.1"/>
    </source>
</evidence>
<comment type="caution">
    <text evidence="3">The sequence shown here is derived from an EMBL/GenBank/DDBJ whole genome shotgun (WGS) entry which is preliminary data.</text>
</comment>
<dbReference type="Gene3D" id="2.10.260.10">
    <property type="match status" value="1"/>
</dbReference>
<dbReference type="EMBL" id="MLJW01000297">
    <property type="protein sequence ID" value="OIQ90304.1"/>
    <property type="molecule type" value="Genomic_DNA"/>
</dbReference>
<dbReference type="InterPro" id="IPR047976">
    <property type="entry name" value="Anti_VapB2-like"/>
</dbReference>
<accession>A0A1J5R2W8</accession>
<sequence>MTITRIFKNGNSQAVRIPAELAYERADLELEIERIGDELRIRPARRRLDHLLEKFGQFSADFMAEGRGENQEGKRDAL</sequence>
<dbReference type="InterPro" id="IPR037914">
    <property type="entry name" value="SpoVT-AbrB_sf"/>
</dbReference>
<dbReference type="InterPro" id="IPR007159">
    <property type="entry name" value="SpoVT-AbrB_dom"/>
</dbReference>
<evidence type="ECO:0000259" key="2">
    <source>
        <dbReference type="SMART" id="SM00966"/>
    </source>
</evidence>
<reference evidence="3" key="1">
    <citation type="submission" date="2016-10" db="EMBL/GenBank/DDBJ databases">
        <title>Sequence of Gallionella enrichment culture.</title>
        <authorList>
            <person name="Poehlein A."/>
            <person name="Muehling M."/>
            <person name="Daniel R."/>
        </authorList>
    </citation>
    <scope>NUCLEOTIDE SEQUENCE</scope>
</reference>
<dbReference type="PANTHER" id="PTHR37550:SF3">
    <property type="entry name" value="ANTITOXIN VAPB1"/>
    <property type="match status" value="1"/>
</dbReference>
<dbReference type="SUPFAM" id="SSF89447">
    <property type="entry name" value="AbrB/MazE/MraZ-like"/>
    <property type="match status" value="1"/>
</dbReference>
<comment type="similarity">
    <text evidence="1">Belongs to the VapB family.</text>
</comment>
<dbReference type="GO" id="GO:0003677">
    <property type="term" value="F:DNA binding"/>
    <property type="evidence" value="ECO:0007669"/>
    <property type="project" value="InterPro"/>
</dbReference>
<dbReference type="Pfam" id="PF04014">
    <property type="entry name" value="MazE_antitoxin"/>
    <property type="match status" value="1"/>
</dbReference>
<feature type="domain" description="SpoVT-AbrB" evidence="2">
    <location>
        <begin position="7"/>
        <end position="49"/>
    </location>
</feature>
<gene>
    <name evidence="3" type="primary">vapB1_2</name>
    <name evidence="3" type="ORF">GALL_278160</name>
</gene>
<organism evidence="3">
    <name type="scientific">mine drainage metagenome</name>
    <dbReference type="NCBI Taxonomy" id="410659"/>
    <lineage>
        <taxon>unclassified sequences</taxon>
        <taxon>metagenomes</taxon>
        <taxon>ecological metagenomes</taxon>
    </lineage>
</organism>